<dbReference type="GO" id="GO:0015269">
    <property type="term" value="F:calcium-activated potassium channel activity"/>
    <property type="evidence" value="ECO:0007669"/>
    <property type="project" value="UniProtKB-UniRule"/>
</dbReference>
<evidence type="ECO:0000256" key="4">
    <source>
        <dbReference type="ARBA" id="ARBA00022989"/>
    </source>
</evidence>
<dbReference type="GO" id="GO:0005513">
    <property type="term" value="P:detection of calcium ion"/>
    <property type="evidence" value="ECO:0007669"/>
    <property type="project" value="UniProtKB-UniRule"/>
</dbReference>
<feature type="compositionally biased region" description="Low complexity" evidence="10">
    <location>
        <begin position="159"/>
        <end position="170"/>
    </location>
</feature>
<accession>A0A8B9WBT9</accession>
<reference evidence="11" key="3">
    <citation type="submission" date="2025-09" db="UniProtKB">
        <authorList>
            <consortium name="Ensembl"/>
        </authorList>
    </citation>
    <scope>IDENTIFICATION</scope>
</reference>
<feature type="compositionally biased region" description="Basic and acidic residues" evidence="10">
    <location>
        <begin position="225"/>
        <end position="239"/>
    </location>
</feature>
<feature type="compositionally biased region" description="Pro residues" evidence="10">
    <location>
        <begin position="171"/>
        <end position="198"/>
    </location>
</feature>
<keyword evidence="2 9" id="KW-0813">Transport</keyword>
<comment type="function">
    <text evidence="9">Regulatory subunit of the calcium activated potassium KCNMA1 (maxiK) channel. Modulates the calcium sensitivity and gating kinetics of KCNMA1, thereby contributing to KCNMA1 channel diversity.</text>
</comment>
<dbReference type="InterPro" id="IPR003930">
    <property type="entry name" value="K_chnl_Ca-activ_BK_bsu"/>
</dbReference>
<keyword evidence="8 9" id="KW-0407">Ion channel</keyword>
<keyword evidence="4 9" id="KW-1133">Transmembrane helix</keyword>
<evidence type="ECO:0000313" key="12">
    <source>
        <dbReference type="Proteomes" id="UP000694520"/>
    </source>
</evidence>
<feature type="transmembrane region" description="Helical" evidence="9">
    <location>
        <begin position="250"/>
        <end position="273"/>
    </location>
</feature>
<protein>
    <recommendedName>
        <fullName evidence="9">Calcium-activated potassium channel subunit beta</fullName>
        <shortName evidence="9">BKbeta</shortName>
    </recommendedName>
    <alternativeName>
        <fullName evidence="9">BK channel subunit beta</fullName>
    </alternativeName>
    <alternativeName>
        <fullName evidence="9">Calcium-activated potassium channel, subfamily M subunit beta</fullName>
    </alternativeName>
    <alternativeName>
        <fullName evidence="9">Charybdotoxin receptor subunit beta</fullName>
    </alternativeName>
    <alternativeName>
        <fullName evidence="9">K(VCA)beta</fullName>
    </alternativeName>
    <alternativeName>
        <fullName evidence="9">Maxi K channel subunit beta</fullName>
    </alternativeName>
    <alternativeName>
        <fullName evidence="9">Slo-beta</fullName>
    </alternativeName>
</protein>
<sequence length="279" mass="29147">MGARGPERPRRSHRDPASPPRATYWPHPGPATSQESQVPTPKAPFGKKSSGGPRPAGAEMPSARGGTAFGMGEGRAIPPENEGRVSVLKAPSGLPCPLPQEAAPPALAAVRGPGRSALTLTSPRGPPGQPRRRPRRPSAGGGVAQPCLQALGGRRRRSGPGAPRRSAGRAPLPPRAPYAQPARPPAQAPRPHSPPRSAPAPHASGARREGGEVTRPAFSTSGTRRNTDHNDGDPPDVHRKLPSSAGEDRAMLLGFAMMGFSVLMFFVLGITILKPFLLR</sequence>
<reference evidence="11" key="2">
    <citation type="submission" date="2025-08" db="UniProtKB">
        <authorList>
            <consortium name="Ensembl"/>
        </authorList>
    </citation>
    <scope>IDENTIFICATION</scope>
</reference>
<dbReference type="Proteomes" id="UP000694520">
    <property type="component" value="Chromosome 1"/>
</dbReference>
<comment type="similarity">
    <text evidence="9">Belongs to the KCNMB (TC 8.A.14.1) family.</text>
</comment>
<evidence type="ECO:0000256" key="1">
    <source>
        <dbReference type="ARBA" id="ARBA00004141"/>
    </source>
</evidence>
<comment type="subunit">
    <text evidence="9">Interacts with KCNMA1 tetramer. There are probably 4 molecules of KCMNB per KCNMA1 tetramer.</text>
</comment>
<organism evidence="11 12">
    <name type="scientific">Bos mutus grunniens</name>
    <name type="common">Wild yak</name>
    <name type="synonym">Bos grunniens</name>
    <dbReference type="NCBI Taxonomy" id="30521"/>
    <lineage>
        <taxon>Eukaryota</taxon>
        <taxon>Metazoa</taxon>
        <taxon>Chordata</taxon>
        <taxon>Craniata</taxon>
        <taxon>Vertebrata</taxon>
        <taxon>Euteleostomi</taxon>
        <taxon>Mammalia</taxon>
        <taxon>Eutheria</taxon>
        <taxon>Laurasiatheria</taxon>
        <taxon>Artiodactyla</taxon>
        <taxon>Ruminantia</taxon>
        <taxon>Pecora</taxon>
        <taxon>Bovidae</taxon>
        <taxon>Bovinae</taxon>
        <taxon>Bos</taxon>
    </lineage>
</organism>
<dbReference type="GO" id="GO:0008076">
    <property type="term" value="C:voltage-gated potassium channel complex"/>
    <property type="evidence" value="ECO:0007669"/>
    <property type="project" value="UniProtKB-UniRule"/>
</dbReference>
<evidence type="ECO:0000256" key="3">
    <source>
        <dbReference type="ARBA" id="ARBA00022692"/>
    </source>
</evidence>
<comment type="caution">
    <text evidence="9">Lacks conserved residue(s) required for the propagation of feature annotation.</text>
</comment>
<evidence type="ECO:0000256" key="7">
    <source>
        <dbReference type="ARBA" id="ARBA00023180"/>
    </source>
</evidence>
<keyword evidence="5 9" id="KW-0406">Ion transport</keyword>
<comment type="subcellular location">
    <subcellularLocation>
        <location evidence="1 9">Membrane</location>
        <topology evidence="1 9">Multi-pass membrane protein</topology>
    </subcellularLocation>
</comment>
<proteinExistence type="inferred from homology"/>
<keyword evidence="3 9" id="KW-0812">Transmembrane</keyword>
<evidence type="ECO:0000256" key="10">
    <source>
        <dbReference type="SAM" id="MobiDB-lite"/>
    </source>
</evidence>
<dbReference type="GO" id="GO:0015459">
    <property type="term" value="F:potassium channel regulator activity"/>
    <property type="evidence" value="ECO:0007669"/>
    <property type="project" value="UniProtKB-UniRule"/>
</dbReference>
<keyword evidence="6 9" id="KW-0472">Membrane</keyword>
<keyword evidence="7 9" id="KW-0325">Glycoprotein</keyword>
<comment type="PTM">
    <text evidence="9">N-glycosylated.</text>
</comment>
<dbReference type="AlphaFoldDB" id="A0A8B9WBT9"/>
<reference evidence="11" key="1">
    <citation type="submission" date="2019-05" db="EMBL/GenBank/DDBJ databases">
        <authorList>
            <person name="Zhang S."/>
            <person name="Liu J."/>
        </authorList>
    </citation>
    <scope>NUCLEOTIDE SEQUENCE [LARGE SCALE GENOMIC DNA]</scope>
</reference>
<evidence type="ECO:0000313" key="11">
    <source>
        <dbReference type="Ensembl" id="ENSBGRP00000005164.1"/>
    </source>
</evidence>
<evidence type="ECO:0000256" key="5">
    <source>
        <dbReference type="ARBA" id="ARBA00023065"/>
    </source>
</evidence>
<name>A0A8B9WBT9_BOSMU</name>
<feature type="region of interest" description="Disordered" evidence="10">
    <location>
        <begin position="1"/>
        <end position="243"/>
    </location>
</feature>
<dbReference type="Ensembl" id="ENSBGRT00000005921.1">
    <property type="protein sequence ID" value="ENSBGRP00000005164.1"/>
    <property type="gene ID" value="ENSBGRG00000003193.1"/>
</dbReference>
<evidence type="ECO:0000256" key="2">
    <source>
        <dbReference type="ARBA" id="ARBA00022448"/>
    </source>
</evidence>
<feature type="compositionally biased region" description="Low complexity" evidence="10">
    <location>
        <begin position="99"/>
        <end position="109"/>
    </location>
</feature>
<evidence type="ECO:0000256" key="8">
    <source>
        <dbReference type="ARBA" id="ARBA00023303"/>
    </source>
</evidence>
<dbReference type="Pfam" id="PF03185">
    <property type="entry name" value="CaKB"/>
    <property type="match status" value="1"/>
</dbReference>
<keyword evidence="12" id="KW-1185">Reference proteome</keyword>
<dbReference type="GeneTree" id="ENSGT00980000203030"/>
<evidence type="ECO:0000256" key="6">
    <source>
        <dbReference type="ARBA" id="ARBA00023136"/>
    </source>
</evidence>
<evidence type="ECO:0000256" key="9">
    <source>
        <dbReference type="RuleBase" id="RU368097"/>
    </source>
</evidence>